<dbReference type="InterPro" id="IPR002104">
    <property type="entry name" value="Integrase_catalytic"/>
</dbReference>
<keyword evidence="4" id="KW-0233">DNA recombination</keyword>
<dbReference type="Pfam" id="PF00589">
    <property type="entry name" value="Phage_integrase"/>
    <property type="match status" value="1"/>
</dbReference>
<comment type="caution">
    <text evidence="6">The sequence shown here is derived from an EMBL/GenBank/DDBJ whole genome shotgun (WGS) entry which is preliminary data.</text>
</comment>
<organism evidence="6 7">
    <name type="scientific">Sphaerotilus uruguayifluvii</name>
    <dbReference type="NCBI Taxonomy" id="2735897"/>
    <lineage>
        <taxon>Bacteria</taxon>
        <taxon>Pseudomonadati</taxon>
        <taxon>Pseudomonadota</taxon>
        <taxon>Betaproteobacteria</taxon>
        <taxon>Burkholderiales</taxon>
        <taxon>Sphaerotilaceae</taxon>
        <taxon>Sphaerotilus</taxon>
    </lineage>
</organism>
<keyword evidence="7" id="KW-1185">Reference proteome</keyword>
<reference evidence="6 7" key="1">
    <citation type="submission" date="2020-05" db="EMBL/GenBank/DDBJ databases">
        <title>Genomic Encyclopedia of Type Strains, Phase IV (KMG-V): Genome sequencing to study the core and pangenomes of soil and plant-associated prokaryotes.</title>
        <authorList>
            <person name="Whitman W."/>
        </authorList>
    </citation>
    <scope>NUCLEOTIDE SEQUENCE [LARGE SCALE GENOMIC DNA]</scope>
    <source>
        <strain evidence="6 7">C29</strain>
    </source>
</reference>
<dbReference type="InterPro" id="IPR025166">
    <property type="entry name" value="Integrase_DNA_bind_dom"/>
</dbReference>
<dbReference type="InterPro" id="IPR011010">
    <property type="entry name" value="DNA_brk_join_enz"/>
</dbReference>
<evidence type="ECO:0000256" key="1">
    <source>
        <dbReference type="ARBA" id="ARBA00008857"/>
    </source>
</evidence>
<dbReference type="Gene3D" id="1.10.150.130">
    <property type="match status" value="1"/>
</dbReference>
<proteinExistence type="inferred from homology"/>
<keyword evidence="3" id="KW-0238">DNA-binding</keyword>
<dbReference type="InterPro" id="IPR010998">
    <property type="entry name" value="Integrase_recombinase_N"/>
</dbReference>
<dbReference type="SUPFAM" id="SSF56349">
    <property type="entry name" value="DNA breaking-rejoining enzymes"/>
    <property type="match status" value="1"/>
</dbReference>
<gene>
    <name evidence="6" type="ORF">HNQ01_000906</name>
</gene>
<dbReference type="InterPro" id="IPR038488">
    <property type="entry name" value="Integrase_DNA-bd_sf"/>
</dbReference>
<dbReference type="Gene3D" id="1.10.443.10">
    <property type="entry name" value="Intergrase catalytic core"/>
    <property type="match status" value="1"/>
</dbReference>
<dbReference type="Gene3D" id="3.30.160.390">
    <property type="entry name" value="Integrase, DNA-binding domain"/>
    <property type="match status" value="1"/>
</dbReference>
<accession>A0ABX2FYU3</accession>
<dbReference type="PROSITE" id="PS51898">
    <property type="entry name" value="TYR_RECOMBINASE"/>
    <property type="match status" value="1"/>
</dbReference>
<protein>
    <submittedName>
        <fullName evidence="6">Integrase</fullName>
    </submittedName>
</protein>
<feature type="domain" description="Tyr recombinase" evidence="5">
    <location>
        <begin position="216"/>
        <end position="404"/>
    </location>
</feature>
<dbReference type="CDD" id="cd00801">
    <property type="entry name" value="INT_P4_C"/>
    <property type="match status" value="1"/>
</dbReference>
<dbReference type="RefSeq" id="WP_173804183.1">
    <property type="nucleotide sequence ID" value="NZ_JABSNM010000003.1"/>
</dbReference>
<dbReference type="InterPro" id="IPR013762">
    <property type="entry name" value="Integrase-like_cat_sf"/>
</dbReference>
<dbReference type="Proteomes" id="UP001516061">
    <property type="component" value="Unassembled WGS sequence"/>
</dbReference>
<evidence type="ECO:0000256" key="4">
    <source>
        <dbReference type="ARBA" id="ARBA00023172"/>
    </source>
</evidence>
<evidence type="ECO:0000256" key="2">
    <source>
        <dbReference type="ARBA" id="ARBA00022908"/>
    </source>
</evidence>
<keyword evidence="2" id="KW-0229">DNA integration</keyword>
<dbReference type="Pfam" id="PF22022">
    <property type="entry name" value="Phage_int_M"/>
    <property type="match status" value="1"/>
</dbReference>
<name>A0ABX2FYU3_9BURK</name>
<evidence type="ECO:0000313" key="7">
    <source>
        <dbReference type="Proteomes" id="UP001516061"/>
    </source>
</evidence>
<evidence type="ECO:0000256" key="3">
    <source>
        <dbReference type="ARBA" id="ARBA00023125"/>
    </source>
</evidence>
<evidence type="ECO:0000259" key="5">
    <source>
        <dbReference type="PROSITE" id="PS51898"/>
    </source>
</evidence>
<evidence type="ECO:0000313" key="6">
    <source>
        <dbReference type="EMBL" id="NRT55196.1"/>
    </source>
</evidence>
<dbReference type="PANTHER" id="PTHR30629">
    <property type="entry name" value="PROPHAGE INTEGRASE"/>
    <property type="match status" value="1"/>
</dbReference>
<dbReference type="PANTHER" id="PTHR30629:SF2">
    <property type="entry name" value="PROPHAGE INTEGRASE INTS-RELATED"/>
    <property type="match status" value="1"/>
</dbReference>
<comment type="similarity">
    <text evidence="1">Belongs to the 'phage' integrase family.</text>
</comment>
<dbReference type="InterPro" id="IPR050808">
    <property type="entry name" value="Phage_Integrase"/>
</dbReference>
<sequence length="426" mass="47267">MSALTDLAIRKAAPGDRPRKVADGGGLYLEIRPNGAKWWRLKYRHGGKEKRISLGVYPEVSLAMARARREEARALLAQGIDPSEARKEEKAEQQQRQELAALEAAGKPLPGSFAAVALEWLALVHEPKVSTTYARRSRLQLERDLFPWLGRMTFPEITAPVLLQVLRRVEARGAGYSALRVKQTFGLVCRYAVATGHAERDPSADLRGALVAPVSTHYAAITDPVKVGELLRAIDGYDGMPWVVVALKVAALTFQRPGNVRRMRWEDLDLSAGMWAIPSAEMKRTKQQKARGADHLVPLARQAVELLQELRPLTGEGVYCFPSLRTGSLPISENTLNSALRRLGYGSDEMTAHGFRALARTIIVENLPGIDPQWIEAQLAHAKSGPLGSAYDRAQYLKQRRQMMQAWADYLDTLRRGAEVIPFRAA</sequence>
<dbReference type="EMBL" id="JABSNM010000003">
    <property type="protein sequence ID" value="NRT55196.1"/>
    <property type="molecule type" value="Genomic_DNA"/>
</dbReference>
<dbReference type="InterPro" id="IPR053876">
    <property type="entry name" value="Phage_int_M"/>
</dbReference>
<dbReference type="Pfam" id="PF13356">
    <property type="entry name" value="Arm-DNA-bind_3"/>
    <property type="match status" value="1"/>
</dbReference>